<evidence type="ECO:0000259" key="4">
    <source>
        <dbReference type="Pfam" id="PF13458"/>
    </source>
</evidence>
<evidence type="ECO:0000256" key="2">
    <source>
        <dbReference type="ARBA" id="ARBA00022729"/>
    </source>
</evidence>
<evidence type="ECO:0000313" key="5">
    <source>
        <dbReference type="EMBL" id="MVZ99897.1"/>
    </source>
</evidence>
<evidence type="ECO:0000313" key="6">
    <source>
        <dbReference type="Proteomes" id="UP000462055"/>
    </source>
</evidence>
<gene>
    <name evidence="5" type="ORF">F8568_005780</name>
</gene>
<keyword evidence="2 3" id="KW-0732">Signal</keyword>
<keyword evidence="6" id="KW-1185">Reference proteome</keyword>
<dbReference type="PANTHER" id="PTHR30483:SF6">
    <property type="entry name" value="PERIPLASMIC BINDING PROTEIN OF ABC TRANSPORTER FOR NATURAL AMINO ACIDS"/>
    <property type="match status" value="1"/>
</dbReference>
<dbReference type="SUPFAM" id="SSF53822">
    <property type="entry name" value="Periplasmic binding protein-like I"/>
    <property type="match status" value="1"/>
</dbReference>
<name>A0A6I4M1S1_9ACTN</name>
<dbReference type="Gene3D" id="3.40.50.2300">
    <property type="match status" value="2"/>
</dbReference>
<sequence>MKARRSWAAAVAAASVLASAACNGSKADEKKNDAPNPATGTPIKIASIVDSLSADYFSAGLKAAVADVNGHGGINNHPISLTICRNNDNPNTAATCARDAVSSGAVAVVGGGSNFGSSTNPVLQAAGMAAFGSSPYVTSDFTSPIFFPLVGGSLGTAAGQGAIAADLLHSKHPAVGFLDVPAGQIVPSLLNQWVFKSRNVSTAAQVAIPRSSADVSAQVASLLAKKPDSVILVLTTDLASKVTRTIRQQGYKGPVVLAGAVFSKQLLKKQLGGATDDLYMADDFDRGNGRWKTFSEQQEKAGHPEYANGTAMQSWLAIEQFAEVARRLPNVTRKAFLDVLKKTTLNTGGLTGPIDFTKPSTILGGTAPRVFNTEIFALKVEGDKITTAGSVKAFR</sequence>
<evidence type="ECO:0000256" key="3">
    <source>
        <dbReference type="SAM" id="SignalP"/>
    </source>
</evidence>
<feature type="signal peptide" evidence="3">
    <location>
        <begin position="1"/>
        <end position="20"/>
    </location>
</feature>
<dbReference type="EMBL" id="WBMS02000003">
    <property type="protein sequence ID" value="MVZ99897.1"/>
    <property type="molecule type" value="Genomic_DNA"/>
</dbReference>
<reference evidence="5" key="1">
    <citation type="submission" date="2019-12" db="EMBL/GenBank/DDBJ databases">
        <title>Actinomadura physcomitrii sp. nov., a novel actinomycete isolated from moss [Physcomitrium sphaericum (Ludw) Fuernr].</title>
        <authorList>
            <person name="Zhuang X."/>
        </authorList>
    </citation>
    <scope>NUCLEOTIDE SEQUENCE [LARGE SCALE GENOMIC DNA]</scope>
    <source>
        <strain evidence="5">LD22</strain>
    </source>
</reference>
<dbReference type="Proteomes" id="UP000462055">
    <property type="component" value="Unassembled WGS sequence"/>
</dbReference>
<dbReference type="PROSITE" id="PS51257">
    <property type="entry name" value="PROKAR_LIPOPROTEIN"/>
    <property type="match status" value="1"/>
</dbReference>
<organism evidence="5 6">
    <name type="scientific">Actinomadura physcomitrii</name>
    <dbReference type="NCBI Taxonomy" id="2650748"/>
    <lineage>
        <taxon>Bacteria</taxon>
        <taxon>Bacillati</taxon>
        <taxon>Actinomycetota</taxon>
        <taxon>Actinomycetes</taxon>
        <taxon>Streptosporangiales</taxon>
        <taxon>Thermomonosporaceae</taxon>
        <taxon>Actinomadura</taxon>
    </lineage>
</organism>
<dbReference type="Pfam" id="PF13458">
    <property type="entry name" value="Peripla_BP_6"/>
    <property type="match status" value="1"/>
</dbReference>
<dbReference type="RefSeq" id="WP_151592108.1">
    <property type="nucleotide sequence ID" value="NZ_WBMS02000003.1"/>
</dbReference>
<dbReference type="AlphaFoldDB" id="A0A6I4M1S1"/>
<comment type="similarity">
    <text evidence="1">Belongs to the leucine-binding protein family.</text>
</comment>
<dbReference type="PANTHER" id="PTHR30483">
    <property type="entry name" value="LEUCINE-SPECIFIC-BINDING PROTEIN"/>
    <property type="match status" value="1"/>
</dbReference>
<feature type="chain" id="PRO_5039454336" evidence="3">
    <location>
        <begin position="21"/>
        <end position="395"/>
    </location>
</feature>
<feature type="domain" description="Leucine-binding protein" evidence="4">
    <location>
        <begin position="57"/>
        <end position="359"/>
    </location>
</feature>
<dbReference type="InterPro" id="IPR028082">
    <property type="entry name" value="Peripla_BP_I"/>
</dbReference>
<evidence type="ECO:0000256" key="1">
    <source>
        <dbReference type="ARBA" id="ARBA00010062"/>
    </source>
</evidence>
<accession>A0A6I4M1S1</accession>
<proteinExistence type="inferred from homology"/>
<comment type="caution">
    <text evidence="5">The sequence shown here is derived from an EMBL/GenBank/DDBJ whole genome shotgun (WGS) entry which is preliminary data.</text>
</comment>
<protein>
    <submittedName>
        <fullName evidence="5">ABC transporter substrate-binding protein</fullName>
    </submittedName>
</protein>
<dbReference type="InterPro" id="IPR051010">
    <property type="entry name" value="BCAA_transport"/>
</dbReference>
<dbReference type="InterPro" id="IPR028081">
    <property type="entry name" value="Leu-bd"/>
</dbReference>